<comment type="function">
    <text evidence="8">DNA-dependent RNA polymerase catalyzes the transcription of DNA into RNA using the four ribonucleoside triphosphates as substrates. Specific core component of RNA polymerase III which synthesizes small RNAs, such as 5S rRNA and tRNAs.</text>
</comment>
<gene>
    <name evidence="12" type="ORF">SHERM_02176</name>
</gene>
<dbReference type="InterPro" id="IPR036388">
    <property type="entry name" value="WH-like_DNA-bd_sf"/>
</dbReference>
<feature type="domain" description="RNA polymerase III subunit RPC82-related helix-turn-helix" evidence="10">
    <location>
        <begin position="21"/>
        <end position="77"/>
    </location>
</feature>
<evidence type="ECO:0000256" key="8">
    <source>
        <dbReference type="RuleBase" id="RU367076"/>
    </source>
</evidence>
<evidence type="ECO:0000313" key="13">
    <source>
        <dbReference type="Proteomes" id="UP001153555"/>
    </source>
</evidence>
<dbReference type="InterPro" id="IPR036390">
    <property type="entry name" value="WH_DNA-bd_sf"/>
</dbReference>
<evidence type="ECO:0000256" key="2">
    <source>
        <dbReference type="ARBA" id="ARBA00006835"/>
    </source>
</evidence>
<sequence length="533" mass="60825">METPSPPPPPPPPPHGIQFAAHLISTFYGDLCSKVCECLLRRGSLSVGLIIKHTQLTRENVVNCLRVLIHQNCVQAFSFQRNDVFGEPPKVITQYMALFDNVMHKSRAPKFLQIVSDELGEDCLGIFQGLIQHGRLSFKQIIERKEETTGSLDIHTLRENFNRLLNARFVERCPAPDPFLPPLEDESAAKKRGSKLAKLNRIPPKEQRAIDAAAPLESMRFLMEMDENLEKNDEENGKSVSVGEKRKRALKSDEDVLDPNDEKKEVLWRVNFEEFMHHMRKKACVSYVKTKINDEASIVLGAVLDLNGRSESGPTENTAYLSLNEIYPEVIKKEGGLGMDLERIKVSLEQLGCEIVSAGLEDTFSIDIRRFVEMAQNEEVESVVMRRHGKEAYRIFRLLSKAGRLVETDKIAESTFVDKKVAIQILYKLWKDEFIYMETLTATGAGRPTKFNVWGVDKHSLWDQVLDEMYHAALNLRLRIAHEYERGKEVLQLPREKLVGQFAKKYQLALKVRSILENSSLSLDNAIMLFHCY</sequence>
<keyword evidence="6 8" id="KW-0804">Transcription</keyword>
<dbReference type="Pfam" id="PF05645">
    <property type="entry name" value="RNA_pol_Rpc82"/>
    <property type="match status" value="1"/>
</dbReference>
<comment type="caution">
    <text evidence="12">The sequence shown here is derived from an EMBL/GenBank/DDBJ whole genome shotgun (WGS) entry which is preliminary data.</text>
</comment>
<dbReference type="Pfam" id="PF22536">
    <property type="entry name" value="WHD_POLR3C"/>
    <property type="match status" value="1"/>
</dbReference>
<comment type="similarity">
    <text evidence="8">Belongs to the eukaryotic RPC3/POLR3C RNA polymerase subunit family.</text>
</comment>
<dbReference type="InterPro" id="IPR039748">
    <property type="entry name" value="RPC3"/>
</dbReference>
<keyword evidence="13" id="KW-1185">Reference proteome</keyword>
<evidence type="ECO:0000259" key="10">
    <source>
        <dbReference type="Pfam" id="PF08221"/>
    </source>
</evidence>
<dbReference type="PANTHER" id="PTHR12949:SF0">
    <property type="entry name" value="DNA-DIRECTED RNA POLYMERASE III SUBUNIT RPC3"/>
    <property type="match status" value="1"/>
</dbReference>
<keyword evidence="7 8" id="KW-0539">Nucleus</keyword>
<evidence type="ECO:0000256" key="4">
    <source>
        <dbReference type="ARBA" id="ARBA00016689"/>
    </source>
</evidence>
<dbReference type="PANTHER" id="PTHR12949">
    <property type="entry name" value="RNA POLYMERASE III DNA DIRECTED -RELATED"/>
    <property type="match status" value="1"/>
</dbReference>
<dbReference type="Gene3D" id="1.10.10.10">
    <property type="entry name" value="Winged helix-like DNA-binding domain superfamily/Winged helix DNA-binding domain"/>
    <property type="match status" value="4"/>
</dbReference>
<dbReference type="GO" id="GO:0006351">
    <property type="term" value="P:DNA-templated transcription"/>
    <property type="evidence" value="ECO:0007669"/>
    <property type="project" value="InterPro"/>
</dbReference>
<dbReference type="AlphaFoldDB" id="A0A9N7RLE2"/>
<organism evidence="12 13">
    <name type="scientific">Striga hermonthica</name>
    <name type="common">Purple witchweed</name>
    <name type="synonym">Buchnera hermonthica</name>
    <dbReference type="NCBI Taxonomy" id="68872"/>
    <lineage>
        <taxon>Eukaryota</taxon>
        <taxon>Viridiplantae</taxon>
        <taxon>Streptophyta</taxon>
        <taxon>Embryophyta</taxon>
        <taxon>Tracheophyta</taxon>
        <taxon>Spermatophyta</taxon>
        <taxon>Magnoliopsida</taxon>
        <taxon>eudicotyledons</taxon>
        <taxon>Gunneridae</taxon>
        <taxon>Pentapetalae</taxon>
        <taxon>asterids</taxon>
        <taxon>lamiids</taxon>
        <taxon>Lamiales</taxon>
        <taxon>Orobanchaceae</taxon>
        <taxon>Buchnereae</taxon>
        <taxon>Striga</taxon>
    </lineage>
</organism>
<evidence type="ECO:0000313" key="12">
    <source>
        <dbReference type="EMBL" id="CAA0834350.1"/>
    </source>
</evidence>
<dbReference type="EMBL" id="CACSLK010028053">
    <property type="protein sequence ID" value="CAA0834350.1"/>
    <property type="molecule type" value="Genomic_DNA"/>
</dbReference>
<dbReference type="OrthoDB" id="272392at2759"/>
<dbReference type="Proteomes" id="UP001153555">
    <property type="component" value="Unassembled WGS sequence"/>
</dbReference>
<dbReference type="FunFam" id="1.10.10.10:FF:000515">
    <property type="entry name" value="DNA-directed RNA polymerase III subunit rpc3"/>
    <property type="match status" value="1"/>
</dbReference>
<dbReference type="Pfam" id="PF08221">
    <property type="entry name" value="HTH_9"/>
    <property type="match status" value="1"/>
</dbReference>
<evidence type="ECO:0000259" key="9">
    <source>
        <dbReference type="Pfam" id="PF05645"/>
    </source>
</evidence>
<protein>
    <recommendedName>
        <fullName evidence="4 8">DNA-directed RNA polymerase III subunit RPC3</fullName>
        <shortName evidence="8">RNA polymerase III subunit C3</shortName>
    </recommendedName>
</protein>
<comment type="similarity">
    <text evidence="2">Belongs to the RNA polymerase beta chain family.</text>
</comment>
<name>A0A9N7RLE2_STRHE</name>
<evidence type="ECO:0000259" key="11">
    <source>
        <dbReference type="Pfam" id="PF22536"/>
    </source>
</evidence>
<reference evidence="12" key="1">
    <citation type="submission" date="2019-12" db="EMBL/GenBank/DDBJ databases">
        <authorList>
            <person name="Scholes J."/>
        </authorList>
    </citation>
    <scope>NUCLEOTIDE SEQUENCE</scope>
</reference>
<evidence type="ECO:0000256" key="5">
    <source>
        <dbReference type="ARBA" id="ARBA00022478"/>
    </source>
</evidence>
<keyword evidence="5 8" id="KW-0240">DNA-directed RNA polymerase</keyword>
<comment type="subcellular location">
    <subcellularLocation>
        <location evidence="1 8">Nucleus</location>
    </subcellularLocation>
</comment>
<evidence type="ECO:0000256" key="1">
    <source>
        <dbReference type="ARBA" id="ARBA00004123"/>
    </source>
</evidence>
<evidence type="ECO:0000256" key="6">
    <source>
        <dbReference type="ARBA" id="ARBA00023163"/>
    </source>
</evidence>
<feature type="domain" description="RNA polymerase III Rpc82 C -terminal" evidence="9">
    <location>
        <begin position="159"/>
        <end position="342"/>
    </location>
</feature>
<proteinExistence type="inferred from homology"/>
<feature type="domain" description="DNA-directed RNA polymerase III subunit RPC3 winged-helix" evidence="11">
    <location>
        <begin position="380"/>
        <end position="449"/>
    </location>
</feature>
<dbReference type="InterPro" id="IPR013197">
    <property type="entry name" value="RNA_pol_III_RPC82-rel_HTH"/>
</dbReference>
<evidence type="ECO:0000256" key="7">
    <source>
        <dbReference type="ARBA" id="ARBA00023242"/>
    </source>
</evidence>
<dbReference type="GO" id="GO:0003697">
    <property type="term" value="F:single-stranded DNA binding"/>
    <property type="evidence" value="ECO:0007669"/>
    <property type="project" value="UniProtKB-UniRule"/>
</dbReference>
<dbReference type="GO" id="GO:0005666">
    <property type="term" value="C:RNA polymerase III complex"/>
    <property type="evidence" value="ECO:0007669"/>
    <property type="project" value="UniProtKB-UniRule"/>
</dbReference>
<evidence type="ECO:0000256" key="3">
    <source>
        <dbReference type="ARBA" id="ARBA00011206"/>
    </source>
</evidence>
<dbReference type="SUPFAM" id="SSF46785">
    <property type="entry name" value="Winged helix' DNA-binding domain"/>
    <property type="match status" value="1"/>
</dbReference>
<dbReference type="InterPro" id="IPR055207">
    <property type="entry name" value="POLR3C_WHD"/>
</dbReference>
<comment type="subunit">
    <text evidence="3 8">Component of the RNA polymerase III (Pol III) complex consisting of 17 subunits.</text>
</comment>
<accession>A0A9N7RLE2</accession>
<dbReference type="InterPro" id="IPR008806">
    <property type="entry name" value="RNA_pol_III_Rpc82_C"/>
</dbReference>